<reference evidence="16" key="1">
    <citation type="submission" date="2018-12" db="EMBL/GenBank/DDBJ databases">
        <authorList>
            <person name="Yazar S."/>
        </authorList>
    </citation>
    <scope>NUCLEOTIDE SEQUENCE [LARGE SCALE GENOMIC DNA]</scope>
</reference>
<dbReference type="GeneID" id="114026216"/>
<evidence type="ECO:0000256" key="1">
    <source>
        <dbReference type="ARBA" id="ARBA00004554"/>
    </source>
</evidence>
<dbReference type="GO" id="GO:0015292">
    <property type="term" value="F:uniporter activity"/>
    <property type="evidence" value="ECO:0007669"/>
    <property type="project" value="Ensembl"/>
</dbReference>
<comment type="catalytic activity">
    <reaction evidence="7">
        <text>creatine(in) = creatine(out)</text>
        <dbReference type="Rhea" id="RHEA:73043"/>
        <dbReference type="ChEBI" id="CHEBI:57947"/>
    </reaction>
</comment>
<dbReference type="CTD" id="387700"/>
<dbReference type="AlphaFoldDB" id="A0A4X2LRX3"/>
<reference evidence="15" key="3">
    <citation type="submission" date="2025-09" db="UniProtKB">
        <authorList>
            <consortium name="Ensembl"/>
        </authorList>
    </citation>
    <scope>IDENTIFICATION</scope>
</reference>
<dbReference type="CDD" id="cd17424">
    <property type="entry name" value="MFS_MCT12"/>
    <property type="match status" value="1"/>
</dbReference>
<evidence type="ECO:0000256" key="7">
    <source>
        <dbReference type="ARBA" id="ARBA00036521"/>
    </source>
</evidence>
<evidence type="ECO:0000256" key="2">
    <source>
        <dbReference type="ARBA" id="ARBA00006727"/>
    </source>
</evidence>
<comment type="similarity">
    <text evidence="2">Belongs to the major facilitator superfamily. Monocarboxylate porter (TC 2.A.1.13) family.</text>
</comment>
<evidence type="ECO:0000256" key="12">
    <source>
        <dbReference type="ARBA" id="ARBA00078722"/>
    </source>
</evidence>
<feature type="transmembrane region" description="Helical" evidence="13">
    <location>
        <begin position="174"/>
        <end position="194"/>
    </location>
</feature>
<dbReference type="InterPro" id="IPR020846">
    <property type="entry name" value="MFS_dom"/>
</dbReference>
<dbReference type="Ensembl" id="ENSVURT00010027896.1">
    <property type="protein sequence ID" value="ENSVURP00010024506.1"/>
    <property type="gene ID" value="ENSVURG00010018792.1"/>
</dbReference>
<name>A0A4X2LRX3_VOMUR</name>
<dbReference type="Gene3D" id="1.20.1250.20">
    <property type="entry name" value="MFS general substrate transporter like domains"/>
    <property type="match status" value="2"/>
</dbReference>
<dbReference type="GeneTree" id="ENSGT00940000156169"/>
<comment type="subcellular location">
    <subcellularLocation>
        <location evidence="1">Basolateral cell membrane</location>
        <topology evidence="1">Multi-pass membrane protein</topology>
    </subcellularLocation>
</comment>
<evidence type="ECO:0000256" key="10">
    <source>
        <dbReference type="ARBA" id="ARBA00062092"/>
    </source>
</evidence>
<feature type="transmembrane region" description="Helical" evidence="13">
    <location>
        <begin position="86"/>
        <end position="105"/>
    </location>
</feature>
<dbReference type="SUPFAM" id="SSF103473">
    <property type="entry name" value="MFS general substrate transporter"/>
    <property type="match status" value="1"/>
</dbReference>
<feature type="transmembrane region" description="Helical" evidence="13">
    <location>
        <begin position="289"/>
        <end position="310"/>
    </location>
</feature>
<reference evidence="15" key="2">
    <citation type="submission" date="2025-08" db="UniProtKB">
        <authorList>
            <consortium name="Ensembl"/>
        </authorList>
    </citation>
    <scope>IDENTIFICATION</scope>
</reference>
<comment type="function">
    <text evidence="9">Functions as a transporter for creatine and as well for its precursor guanidinoacetate. Transport of creatine and GAA is independent of resting membrane potential and extracellular Na(+), Cl(-), or pH. Contributes to the process of creatine biosynthesis and distribution.</text>
</comment>
<evidence type="ECO:0000256" key="9">
    <source>
        <dbReference type="ARBA" id="ARBA00037605"/>
    </source>
</evidence>
<feature type="transmembrane region" description="Helical" evidence="13">
    <location>
        <begin position="111"/>
        <end position="132"/>
    </location>
</feature>
<keyword evidence="16" id="KW-1185">Reference proteome</keyword>
<keyword evidence="5 13" id="KW-1133">Transmembrane helix</keyword>
<feature type="domain" description="Major facilitator superfamily (MFS) profile" evidence="14">
    <location>
        <begin position="17"/>
        <end position="436"/>
    </location>
</feature>
<dbReference type="PANTHER" id="PTHR11360:SF318">
    <property type="entry name" value="MONOCARBOXYLATE TRANSPORTER 12"/>
    <property type="match status" value="1"/>
</dbReference>
<feature type="transmembrane region" description="Helical" evidence="13">
    <location>
        <begin position="347"/>
        <end position="369"/>
    </location>
</feature>
<accession>A0A4X2LRX3</accession>
<evidence type="ECO:0000256" key="8">
    <source>
        <dbReference type="ARBA" id="ARBA00036771"/>
    </source>
</evidence>
<keyword evidence="4 13" id="KW-0812">Transmembrane</keyword>
<evidence type="ECO:0000256" key="13">
    <source>
        <dbReference type="SAM" id="Phobius"/>
    </source>
</evidence>
<dbReference type="FunFam" id="1.20.1250.20:FF:000128">
    <property type="entry name" value="monocarboxylate transporter 12 isoform X1"/>
    <property type="match status" value="1"/>
</dbReference>
<feature type="transmembrane region" description="Helical" evidence="13">
    <location>
        <begin position="410"/>
        <end position="431"/>
    </location>
</feature>
<comment type="subunit">
    <text evidence="10">Interacts with isoform 2 of BSG; this interaction is required for its localization to the plasma membrane.</text>
</comment>
<feature type="transmembrane region" description="Helical" evidence="13">
    <location>
        <begin position="254"/>
        <end position="277"/>
    </location>
</feature>
<evidence type="ECO:0000256" key="11">
    <source>
        <dbReference type="ARBA" id="ARBA00073870"/>
    </source>
</evidence>
<dbReference type="PROSITE" id="PS50850">
    <property type="entry name" value="MFS"/>
    <property type="match status" value="1"/>
</dbReference>
<keyword evidence="3" id="KW-1003">Cell membrane</keyword>
<dbReference type="OrthoDB" id="410267at2759"/>
<dbReference type="FunFam" id="1.20.1250.20:FF:000160">
    <property type="entry name" value="monocarboxylate transporter 12 isoform X1"/>
    <property type="match status" value="1"/>
</dbReference>
<dbReference type="PROSITE" id="PS51257">
    <property type="entry name" value="PROKAR_LIPOPROTEIN"/>
    <property type="match status" value="1"/>
</dbReference>
<evidence type="ECO:0000313" key="15">
    <source>
        <dbReference type="Ensembl" id="ENSVURP00010024506.1"/>
    </source>
</evidence>
<organism evidence="15 16">
    <name type="scientific">Vombatus ursinus</name>
    <name type="common">Common wombat</name>
    <dbReference type="NCBI Taxonomy" id="29139"/>
    <lineage>
        <taxon>Eukaryota</taxon>
        <taxon>Metazoa</taxon>
        <taxon>Chordata</taxon>
        <taxon>Craniata</taxon>
        <taxon>Vertebrata</taxon>
        <taxon>Euteleostomi</taxon>
        <taxon>Mammalia</taxon>
        <taxon>Metatheria</taxon>
        <taxon>Diprotodontia</taxon>
        <taxon>Vombatidae</taxon>
        <taxon>Vombatus</taxon>
    </lineage>
</organism>
<dbReference type="STRING" id="29139.ENSVURP00010024506"/>
<dbReference type="Pfam" id="PF07690">
    <property type="entry name" value="MFS_1"/>
    <property type="match status" value="1"/>
</dbReference>
<evidence type="ECO:0000256" key="6">
    <source>
        <dbReference type="ARBA" id="ARBA00023136"/>
    </source>
</evidence>
<feature type="transmembrane region" description="Helical" evidence="13">
    <location>
        <begin position="16"/>
        <end position="35"/>
    </location>
</feature>
<evidence type="ECO:0000259" key="14">
    <source>
        <dbReference type="PROSITE" id="PS50850"/>
    </source>
</evidence>
<comment type="catalytic activity">
    <reaction evidence="8">
        <text>guanidinoacetate(in) = guanidinoacetate(out)</text>
        <dbReference type="Rhea" id="RHEA:73047"/>
        <dbReference type="ChEBI" id="CHEBI:57742"/>
    </reaction>
</comment>
<evidence type="ECO:0000256" key="5">
    <source>
        <dbReference type="ARBA" id="ARBA00022989"/>
    </source>
</evidence>
<dbReference type="GO" id="GO:0005308">
    <property type="term" value="F:creatine transmembrane transporter activity"/>
    <property type="evidence" value="ECO:0007669"/>
    <property type="project" value="Ensembl"/>
</dbReference>
<evidence type="ECO:0000256" key="3">
    <source>
        <dbReference type="ARBA" id="ARBA00022475"/>
    </source>
</evidence>
<evidence type="ECO:0000256" key="4">
    <source>
        <dbReference type="ARBA" id="ARBA00022692"/>
    </source>
</evidence>
<dbReference type="InterPro" id="IPR050327">
    <property type="entry name" value="Proton-linked_MCT"/>
</dbReference>
<gene>
    <name evidence="15" type="primary">SLC16A12</name>
</gene>
<dbReference type="Proteomes" id="UP000314987">
    <property type="component" value="Unassembled WGS sequence"/>
</dbReference>
<dbReference type="RefSeq" id="XP_027695658.1">
    <property type="nucleotide sequence ID" value="XM_027839857.1"/>
</dbReference>
<proteinExistence type="inferred from homology"/>
<dbReference type="OMA" id="WVLASHQ"/>
<dbReference type="PANTHER" id="PTHR11360">
    <property type="entry name" value="MONOCARBOXYLATE TRANSPORTER"/>
    <property type="match status" value="1"/>
</dbReference>
<feature type="transmembrane region" description="Helical" evidence="13">
    <location>
        <begin position="322"/>
        <end position="341"/>
    </location>
</feature>
<dbReference type="GO" id="GO:0016323">
    <property type="term" value="C:basolateral plasma membrane"/>
    <property type="evidence" value="ECO:0007669"/>
    <property type="project" value="UniProtKB-SubCell"/>
</dbReference>
<dbReference type="InterPro" id="IPR036259">
    <property type="entry name" value="MFS_trans_sf"/>
</dbReference>
<keyword evidence="6 13" id="KW-0472">Membrane</keyword>
<sequence>MAAPKRTLYISPPDGGWGWMIVAGCFLVTICTRAVTRCISIFFVEFQTYFAQDYAQTAWIHSIVDCVTMLCAPLGSVISNYLSCQVGIMLGGLLASTGLILSSFATSLKHLYLTLGVLTGLGFALCYSPAIAMVGKYFNKRRALAYGIAMSGSGIGTFILAPVVQLLIEQFSWRGALLILGGFVLNLCVCGALMRPITLKEDHTNLPQQDPVSKTPKEDLPPLSLCSPLLKECTQPCLCCSLQQEYHFLLIADFVVFATSILFMAYGCSPVFVYLVPYALSVGVSHQQAAFLMSILGVINIVGNVTFGWLTDRRCLKNSRYICYLFAVGLDGLCYLFLPMLQSFPLLVPFSCTFGYFDGAYVTLIPVVTAEVVGTTSLSSALGVVYFLHAVPYLVSPPIAGWLVDTTGSYTAAFLLCGFSMIFSSILLGFARLLKKMKTSQVPSLDEDAGPKLQLWPNGTVAYSVAGELDQKDGDLMTTGGPSYNT</sequence>
<feature type="transmembrane region" description="Helical" evidence="13">
    <location>
        <begin position="381"/>
        <end position="404"/>
    </location>
</feature>
<dbReference type="InterPro" id="IPR011701">
    <property type="entry name" value="MFS"/>
</dbReference>
<feature type="transmembrane region" description="Helical" evidence="13">
    <location>
        <begin position="144"/>
        <end position="168"/>
    </location>
</feature>
<evidence type="ECO:0000313" key="16">
    <source>
        <dbReference type="Proteomes" id="UP000314987"/>
    </source>
</evidence>
<protein>
    <recommendedName>
        <fullName evidence="11">Monocarboxylate transporter 12</fullName>
    </recommendedName>
    <alternativeName>
        <fullName evidence="12">Solute carrier family 16 member 12</fullName>
    </alternativeName>
</protein>